<protein>
    <submittedName>
        <fullName evidence="3">Uncharacterized protein</fullName>
    </submittedName>
</protein>
<feature type="region of interest" description="Disordered" evidence="2">
    <location>
        <begin position="1"/>
        <end position="22"/>
    </location>
</feature>
<dbReference type="EMBL" id="MGBG01000013">
    <property type="protein sequence ID" value="OGK64947.1"/>
    <property type="molecule type" value="Genomic_DNA"/>
</dbReference>
<evidence type="ECO:0000256" key="2">
    <source>
        <dbReference type="SAM" id="MobiDB-lite"/>
    </source>
</evidence>
<name>A0A1F7KAT1_9BACT</name>
<reference evidence="3 4" key="1">
    <citation type="journal article" date="2016" name="Nat. Commun.">
        <title>Thousands of microbial genomes shed light on interconnected biogeochemical processes in an aquifer system.</title>
        <authorList>
            <person name="Anantharaman K."/>
            <person name="Brown C.T."/>
            <person name="Hug L.A."/>
            <person name="Sharon I."/>
            <person name="Castelle C.J."/>
            <person name="Probst A.J."/>
            <person name="Thomas B.C."/>
            <person name="Singh A."/>
            <person name="Wilkins M.J."/>
            <person name="Karaoz U."/>
            <person name="Brodie E.L."/>
            <person name="Williams K.H."/>
            <person name="Hubbard S.S."/>
            <person name="Banfield J.F."/>
        </authorList>
    </citation>
    <scope>NUCLEOTIDE SEQUENCE [LARGE SCALE GENOMIC DNA]</scope>
</reference>
<comment type="caution">
    <text evidence="3">The sequence shown here is derived from an EMBL/GenBank/DDBJ whole genome shotgun (WGS) entry which is preliminary data.</text>
</comment>
<evidence type="ECO:0000313" key="3">
    <source>
        <dbReference type="EMBL" id="OGK64947.1"/>
    </source>
</evidence>
<gene>
    <name evidence="3" type="ORF">A2209_04615</name>
</gene>
<feature type="coiled-coil region" evidence="1">
    <location>
        <begin position="64"/>
        <end position="118"/>
    </location>
</feature>
<dbReference type="Proteomes" id="UP000178450">
    <property type="component" value="Unassembled WGS sequence"/>
</dbReference>
<proteinExistence type="predicted"/>
<evidence type="ECO:0000313" key="4">
    <source>
        <dbReference type="Proteomes" id="UP000178450"/>
    </source>
</evidence>
<dbReference type="AlphaFoldDB" id="A0A1F7KAT1"/>
<sequence>MDDQNKEPVEQEGVEVSAETTAADPMLQTDAVIKRYLKQIRELGIQLREKAGQFKDSFQNDAEFHSVDKEVKEVQRKLKQAKERVTNLQASRQAAQEIKDLREDLKNAKEILSTYLQKYVTETGLNTIEDDEGEVLKIVPVYKLEKEKTER</sequence>
<evidence type="ECO:0000256" key="1">
    <source>
        <dbReference type="SAM" id="Coils"/>
    </source>
</evidence>
<organism evidence="3 4">
    <name type="scientific">Candidatus Roizmanbacteria bacterium RIFOXYA1_FULL_41_12</name>
    <dbReference type="NCBI Taxonomy" id="1802082"/>
    <lineage>
        <taxon>Bacteria</taxon>
        <taxon>Candidatus Roizmaniibacteriota</taxon>
    </lineage>
</organism>
<keyword evidence="1" id="KW-0175">Coiled coil</keyword>
<accession>A0A1F7KAT1</accession>